<name>A0A0N1N179_9HYPH</name>
<dbReference type="SMART" id="SM00283">
    <property type="entry name" value="MA"/>
    <property type="match status" value="1"/>
</dbReference>
<dbReference type="Gene3D" id="1.10.287.950">
    <property type="entry name" value="Methyl-accepting chemotaxis protein"/>
    <property type="match status" value="1"/>
</dbReference>
<dbReference type="Pfam" id="PF00015">
    <property type="entry name" value="MCPsignal"/>
    <property type="match status" value="1"/>
</dbReference>
<reference evidence="4 5" key="1">
    <citation type="submission" date="2015-07" db="EMBL/GenBank/DDBJ databases">
        <title>Whole genome sequencing of Bosea vaviloviae isolated from cave pool.</title>
        <authorList>
            <person name="Tan N.E.H."/>
            <person name="Lee Y.P."/>
            <person name="Gan H.M."/>
            <person name="Barton H."/>
            <person name="Savka M.A."/>
        </authorList>
    </citation>
    <scope>NUCLEOTIDE SEQUENCE [LARGE SCALE GENOMIC DNA]</scope>
    <source>
        <strain evidence="4 5">SD260</strain>
    </source>
</reference>
<dbReference type="GO" id="GO:0007165">
    <property type="term" value="P:signal transduction"/>
    <property type="evidence" value="ECO:0007669"/>
    <property type="project" value="UniProtKB-KW"/>
</dbReference>
<evidence type="ECO:0000256" key="1">
    <source>
        <dbReference type="ARBA" id="ARBA00023224"/>
    </source>
</evidence>
<dbReference type="EMBL" id="LGSZ01000040">
    <property type="protein sequence ID" value="KPH80645.1"/>
    <property type="molecule type" value="Genomic_DNA"/>
</dbReference>
<accession>A0A0N1N179</accession>
<dbReference type="SUPFAM" id="SSF141371">
    <property type="entry name" value="PilZ domain-like"/>
    <property type="match status" value="1"/>
</dbReference>
<keyword evidence="5" id="KW-1185">Reference proteome</keyword>
<dbReference type="RefSeq" id="WP_054209460.1">
    <property type="nucleotide sequence ID" value="NZ_LGSZ01000040.1"/>
</dbReference>
<evidence type="ECO:0000313" key="5">
    <source>
        <dbReference type="Proteomes" id="UP000037822"/>
    </source>
</evidence>
<dbReference type="GO" id="GO:0016020">
    <property type="term" value="C:membrane"/>
    <property type="evidence" value="ECO:0007669"/>
    <property type="project" value="InterPro"/>
</dbReference>
<evidence type="ECO:0000313" key="4">
    <source>
        <dbReference type="EMBL" id="KPH80645.1"/>
    </source>
</evidence>
<feature type="domain" description="Methyl-accepting transducer" evidence="3">
    <location>
        <begin position="66"/>
        <end position="303"/>
    </location>
</feature>
<sequence>MHRRVRRWLSGRNQSIAVDATVIDEAVTVVVPAGARIPGDAADREAVTMLEQDVVAAMRRLAADLASAEHFSAESEVRSGAIHDSVIGMRAATATASANSATLVAATQQVSDAAEQIGTSMSDARERLDAAATRAGEATEMMTGLAFATAEIRGIVDSIAEIARQTNLLALNASIEAARAGEAGRGFGVVAQEVKSLSVEVRDAVGHIRDRVDRLTQAAHGSAAIVTEAFQMVRDVNPVIAAIGNASQEQATATAELSRNAGATARFVETVVQRVDEIDRVAMAAATESASARKATTKGSLLAGGMLRRFIPTLRHSSFADRRLHDRFPVEHSAKARLGTVDFVSHTIDLGRGGVLLARPDDRSLMPGLSGSIEIADLPPLPCRMAAMSELGLHVAFDRHGFDENRLLDGLIESIENSYRPLIERAQTFAVEVATLMEEALGARLIDEVELFDVDYIAVPDTEPRQYRNRALPALEAILPTLLGRTLASDPRLLFTIAIDRNGYIPVHNAAYAMPQRPADPVWNASHSRNMRIFDDRAGIAAARSVRPFLVQSYPRDMGGGVTEMVREVDAPLRVKGRHWGGVRMAYRM</sequence>
<evidence type="ECO:0000256" key="2">
    <source>
        <dbReference type="PROSITE-ProRule" id="PRU00284"/>
    </source>
</evidence>
<comment type="caution">
    <text evidence="4">The sequence shown here is derived from an EMBL/GenBank/DDBJ whole genome shotgun (WGS) entry which is preliminary data.</text>
</comment>
<gene>
    <name evidence="4" type="ORF">AE618_12945</name>
</gene>
<dbReference type="Proteomes" id="UP000037822">
    <property type="component" value="Unassembled WGS sequence"/>
</dbReference>
<organism evidence="4 5">
    <name type="scientific">Bosea vaviloviae</name>
    <dbReference type="NCBI Taxonomy" id="1526658"/>
    <lineage>
        <taxon>Bacteria</taxon>
        <taxon>Pseudomonadati</taxon>
        <taxon>Pseudomonadota</taxon>
        <taxon>Alphaproteobacteria</taxon>
        <taxon>Hyphomicrobiales</taxon>
        <taxon>Boseaceae</taxon>
        <taxon>Bosea</taxon>
    </lineage>
</organism>
<dbReference type="PANTHER" id="PTHR32089">
    <property type="entry name" value="METHYL-ACCEPTING CHEMOTAXIS PROTEIN MCPB"/>
    <property type="match status" value="1"/>
</dbReference>
<proteinExistence type="predicted"/>
<dbReference type="SUPFAM" id="SSF58104">
    <property type="entry name" value="Methyl-accepting chemotaxis protein (MCP) signaling domain"/>
    <property type="match status" value="1"/>
</dbReference>
<dbReference type="PANTHER" id="PTHR32089:SF112">
    <property type="entry name" value="LYSOZYME-LIKE PROTEIN-RELATED"/>
    <property type="match status" value="1"/>
</dbReference>
<dbReference type="InterPro" id="IPR004089">
    <property type="entry name" value="MCPsignal_dom"/>
</dbReference>
<dbReference type="PATRIC" id="fig|1526658.3.peg.4027"/>
<evidence type="ECO:0000259" key="3">
    <source>
        <dbReference type="PROSITE" id="PS50111"/>
    </source>
</evidence>
<dbReference type="PROSITE" id="PS50111">
    <property type="entry name" value="CHEMOTAXIS_TRANSDUC_2"/>
    <property type="match status" value="1"/>
</dbReference>
<dbReference type="OrthoDB" id="2489132at2"/>
<protein>
    <recommendedName>
        <fullName evidence="3">Methyl-accepting transducer domain-containing protein</fullName>
    </recommendedName>
</protein>
<dbReference type="AlphaFoldDB" id="A0A0N1N179"/>
<keyword evidence="1 2" id="KW-0807">Transducer</keyword>